<dbReference type="Gene3D" id="3.40.250.10">
    <property type="entry name" value="Rhodanese-like domain"/>
    <property type="match status" value="1"/>
</dbReference>
<dbReference type="InterPro" id="IPR001763">
    <property type="entry name" value="Rhodanese-like_dom"/>
</dbReference>
<organism evidence="3 4">
    <name type="scientific">Terricaulis silvestris</name>
    <dbReference type="NCBI Taxonomy" id="2686094"/>
    <lineage>
        <taxon>Bacteria</taxon>
        <taxon>Pseudomonadati</taxon>
        <taxon>Pseudomonadota</taxon>
        <taxon>Alphaproteobacteria</taxon>
        <taxon>Caulobacterales</taxon>
        <taxon>Caulobacteraceae</taxon>
        <taxon>Terricaulis</taxon>
    </lineage>
</organism>
<dbReference type="PROSITE" id="PS50206">
    <property type="entry name" value="RHODANESE_3"/>
    <property type="match status" value="1"/>
</dbReference>
<dbReference type="CDD" id="cd00158">
    <property type="entry name" value="RHOD"/>
    <property type="match status" value="1"/>
</dbReference>
<accession>A0A6I6MJA7</accession>
<dbReference type="KEGG" id="tsv:DSM104635_00756"/>
<evidence type="ECO:0000313" key="3">
    <source>
        <dbReference type="EMBL" id="QGZ93941.1"/>
    </source>
</evidence>
<dbReference type="RefSeq" id="WP_158764920.1">
    <property type="nucleotide sequence ID" value="NZ_CP047045.1"/>
</dbReference>
<keyword evidence="4" id="KW-1185">Reference proteome</keyword>
<protein>
    <submittedName>
        <fullName evidence="3">Rhodanese-like domain protein</fullName>
    </submittedName>
</protein>
<feature type="chain" id="PRO_5026103309" evidence="1">
    <location>
        <begin position="27"/>
        <end position="177"/>
    </location>
</feature>
<reference evidence="4" key="1">
    <citation type="submission" date="2019-12" db="EMBL/GenBank/DDBJ databases">
        <title>Complete genome of Terracaulis silvestris 0127_4.</title>
        <authorList>
            <person name="Vieira S."/>
            <person name="Riedel T."/>
            <person name="Sproer C."/>
            <person name="Pascual J."/>
            <person name="Boedeker C."/>
            <person name="Overmann J."/>
        </authorList>
    </citation>
    <scope>NUCLEOTIDE SEQUENCE [LARGE SCALE GENOMIC DNA]</scope>
    <source>
        <strain evidence="4">0127_4</strain>
    </source>
</reference>
<gene>
    <name evidence="3" type="ORF">DSM104635_00756</name>
</gene>
<evidence type="ECO:0000313" key="4">
    <source>
        <dbReference type="Proteomes" id="UP000431269"/>
    </source>
</evidence>
<dbReference type="EMBL" id="CP047045">
    <property type="protein sequence ID" value="QGZ93941.1"/>
    <property type="molecule type" value="Genomic_DNA"/>
</dbReference>
<sequence>MRAVVAGFFAFVLTALVVANHPGAFAQDKVNAPASSSAQVDYNGFRNLTGEVEAYRADRLVTLADFQRMARQPNTIVLDARSADAYAQGHINGAVNLPFTDFTDQSLRAALRDPNVRILIYCNNNFSNNAQPVILKRVELALNIQTFINLYGYGYRNVYELADIVDFNDPAVGWVQS</sequence>
<evidence type="ECO:0000259" key="2">
    <source>
        <dbReference type="PROSITE" id="PS50206"/>
    </source>
</evidence>
<name>A0A6I6MJA7_9CAUL</name>
<dbReference type="InterPro" id="IPR036873">
    <property type="entry name" value="Rhodanese-like_dom_sf"/>
</dbReference>
<dbReference type="SMART" id="SM00450">
    <property type="entry name" value="RHOD"/>
    <property type="match status" value="1"/>
</dbReference>
<proteinExistence type="predicted"/>
<dbReference type="Pfam" id="PF00581">
    <property type="entry name" value="Rhodanese"/>
    <property type="match status" value="1"/>
</dbReference>
<dbReference type="Proteomes" id="UP000431269">
    <property type="component" value="Chromosome"/>
</dbReference>
<dbReference type="SUPFAM" id="SSF52821">
    <property type="entry name" value="Rhodanese/Cell cycle control phosphatase"/>
    <property type="match status" value="1"/>
</dbReference>
<evidence type="ECO:0000256" key="1">
    <source>
        <dbReference type="SAM" id="SignalP"/>
    </source>
</evidence>
<dbReference type="AlphaFoldDB" id="A0A6I6MJA7"/>
<feature type="signal peptide" evidence="1">
    <location>
        <begin position="1"/>
        <end position="26"/>
    </location>
</feature>
<keyword evidence="1" id="KW-0732">Signal</keyword>
<feature type="domain" description="Rhodanese" evidence="2">
    <location>
        <begin position="71"/>
        <end position="123"/>
    </location>
</feature>